<reference evidence="6" key="2">
    <citation type="submission" date="2017-11" db="EMBL/GenBank/DDBJ databases">
        <authorList>
            <person name="Das S.K."/>
        </authorList>
    </citation>
    <scope>NUCLEOTIDE SEQUENCE</scope>
    <source>
        <strain evidence="6">S4-41</strain>
    </source>
</reference>
<feature type="region of interest" description="Disordered" evidence="4">
    <location>
        <begin position="1"/>
        <end position="66"/>
    </location>
</feature>
<sequence>MRTLTEKRYRSARAASDAVPDALADSDRAKGAEIGRLEGDEPVARDTVSPQPTRETARHSQAHESAIKHVTGRARYIDDLPAPGDTLHAMVGLSEVAHGRVIRLDLDAVREMPGVVDVITTQHIPGHRDIGPVFPGDPMFADEEVSYVGQPLFAVAATSYLEARRAVKAAVVEIEPLPPRFDPVAAAEASEFVRPTHRQISGDWQQALERAPHVLEAEQFVGGQEHFYLEGQACLVVPSEDEGVVVHTSNQHPSETQKLVAEVLDIPFHAVTVENRRMGGGFGGKETQAAPWACVAALLARRTGRAVRLRLPRADDTRATGKRHPFHNRYRLGFDDDGVILGGDITLIGDCGHSPDLSEAVVDRAMFHADNAYSLGAARVTGHRARTHTASNTAFRGFGGPQGMMVAELAMDDIARHVGQDPLTVRKRNLYRSGRDTTHYGQQVDQHPLMLEIIERLERSSDYWRRRDEITAFNRESAVIKRGLALTPVKFGISFTAKHLNQAGALLHVYTDGSVMINHGGTEMGQGLHTKICQVVARELGLDFDSVRISATRTDKVPNTSPTAASSGADLNGMAARDAAAQIRQRLLDFAADHYRLDREGLRLVDGELVSGVGDVHQRVAWGDLVQAAYLGRISLSATGFYATPLIHYDRDTGQGRPFYYFAYGAGVSEVRVDTLSGEYRVERVDILHDVGDSLNPAIDLGQVEGGFVQGMGWLTSEELKWNDDGRLLTDGPATYKIPTFGDLPPIFNVELLEGHPNSQASIYRSKAVGEPPFMLGISVWSALRDALSSLTGYRASPSLDTPATPERVLMAAEALRAAQVNAGIPR</sequence>
<dbReference type="InterPro" id="IPR000674">
    <property type="entry name" value="Ald_Oxase/Xan_DH_a/b"/>
</dbReference>
<dbReference type="EMBL" id="PGFS01000001">
    <property type="protein sequence ID" value="MDH4573275.1"/>
    <property type="molecule type" value="Genomic_DNA"/>
</dbReference>
<evidence type="ECO:0000256" key="4">
    <source>
        <dbReference type="SAM" id="MobiDB-lite"/>
    </source>
</evidence>
<evidence type="ECO:0000313" key="7">
    <source>
        <dbReference type="Proteomes" id="UP001162135"/>
    </source>
</evidence>
<reference evidence="6" key="1">
    <citation type="journal article" date="2015" name="Antonie Van Leeuwenhoek">
        <title>Comparative 16S rRNA signatures and multilocus sequence analysis for the genus Salinicola and description of Salinicola acroporae sp. nov., isolated from coral Acropora digitifera.</title>
        <authorList>
            <person name="Lepcha R.T."/>
            <person name="Poddar A."/>
            <person name="Schumann P."/>
            <person name="Das S.K."/>
        </authorList>
    </citation>
    <scope>NUCLEOTIDE SEQUENCE</scope>
    <source>
        <strain evidence="6">S4-41</strain>
    </source>
</reference>
<name>A0ABT6I881_9GAMM</name>
<protein>
    <submittedName>
        <fullName evidence="6">Xanthine dehydrogenase molybdopterin binding subunit</fullName>
    </submittedName>
</protein>
<dbReference type="InterPro" id="IPR016208">
    <property type="entry name" value="Ald_Oxase/xanthine_DH-like"/>
</dbReference>
<evidence type="ECO:0000256" key="2">
    <source>
        <dbReference type="ARBA" id="ARBA00022505"/>
    </source>
</evidence>
<dbReference type="SUPFAM" id="SSF56003">
    <property type="entry name" value="Molybdenum cofactor-binding domain"/>
    <property type="match status" value="1"/>
</dbReference>
<evidence type="ECO:0000256" key="3">
    <source>
        <dbReference type="ARBA" id="ARBA00023002"/>
    </source>
</evidence>
<dbReference type="NCBIfam" id="TIGR02965">
    <property type="entry name" value="xanthine_xdhB"/>
    <property type="match status" value="1"/>
</dbReference>
<dbReference type="InterPro" id="IPR014309">
    <property type="entry name" value="Xanthine_DH_Mopterin-bd_su"/>
</dbReference>
<feature type="domain" description="Aldehyde oxidase/xanthine dehydrogenase a/b hammerhead" evidence="5">
    <location>
        <begin position="71"/>
        <end position="178"/>
    </location>
</feature>
<keyword evidence="2" id="KW-0500">Molybdenum</keyword>
<accession>A0ABT6I881</accession>
<dbReference type="RefSeq" id="WP_110716285.1">
    <property type="nucleotide sequence ID" value="NZ_PGFS01000001.1"/>
</dbReference>
<dbReference type="InterPro" id="IPR046867">
    <property type="entry name" value="AldOxase/xan_DH_MoCoBD2"/>
</dbReference>
<dbReference type="InterPro" id="IPR036856">
    <property type="entry name" value="Ald_Oxase/Xan_DH_a/b_sf"/>
</dbReference>
<comment type="caution">
    <text evidence="6">The sequence shown here is derived from an EMBL/GenBank/DDBJ whole genome shotgun (WGS) entry which is preliminary data.</text>
</comment>
<comment type="similarity">
    <text evidence="1">Belongs to the xanthine dehydrogenase family.</text>
</comment>
<dbReference type="SUPFAM" id="SSF54665">
    <property type="entry name" value="CO dehydrogenase molybdoprotein N-domain-like"/>
    <property type="match status" value="1"/>
</dbReference>
<dbReference type="Pfam" id="PF20256">
    <property type="entry name" value="MoCoBD_2"/>
    <property type="match status" value="1"/>
</dbReference>
<keyword evidence="7" id="KW-1185">Reference proteome</keyword>
<evidence type="ECO:0000259" key="5">
    <source>
        <dbReference type="SMART" id="SM01008"/>
    </source>
</evidence>
<feature type="compositionally biased region" description="Basic and acidic residues" evidence="4">
    <location>
        <begin position="55"/>
        <end position="66"/>
    </location>
</feature>
<dbReference type="InterPro" id="IPR008274">
    <property type="entry name" value="AldOxase/xan_DH_MoCoBD1"/>
</dbReference>
<keyword evidence="3" id="KW-0560">Oxidoreductase</keyword>
<feature type="compositionally biased region" description="Basic and acidic residues" evidence="4">
    <location>
        <begin position="25"/>
        <end position="44"/>
    </location>
</feature>
<organism evidence="6 7">
    <name type="scientific">Salinicola acroporae</name>
    <dbReference type="NCBI Taxonomy" id="1541440"/>
    <lineage>
        <taxon>Bacteria</taxon>
        <taxon>Pseudomonadati</taxon>
        <taxon>Pseudomonadota</taxon>
        <taxon>Gammaproteobacteria</taxon>
        <taxon>Oceanospirillales</taxon>
        <taxon>Halomonadaceae</taxon>
        <taxon>Salinicola</taxon>
    </lineage>
</organism>
<evidence type="ECO:0000256" key="1">
    <source>
        <dbReference type="ARBA" id="ARBA00006849"/>
    </source>
</evidence>
<dbReference type="Gene3D" id="3.30.365.10">
    <property type="entry name" value="Aldehyde oxidase/xanthine dehydrogenase, molybdopterin binding domain"/>
    <property type="match status" value="4"/>
</dbReference>
<proteinExistence type="inferred from homology"/>
<gene>
    <name evidence="6" type="primary">xdhB</name>
    <name evidence="6" type="ORF">CUR86_13045</name>
</gene>
<dbReference type="SMART" id="SM01008">
    <property type="entry name" value="Ald_Xan_dh_C"/>
    <property type="match status" value="1"/>
</dbReference>
<dbReference type="Pfam" id="PF02738">
    <property type="entry name" value="MoCoBD_1"/>
    <property type="match status" value="1"/>
</dbReference>
<dbReference type="PANTHER" id="PTHR11908:SF132">
    <property type="entry name" value="ALDEHYDE OXIDASE 1-RELATED"/>
    <property type="match status" value="1"/>
</dbReference>
<dbReference type="InterPro" id="IPR037165">
    <property type="entry name" value="AldOxase/xan_DH_Mopterin-bd_sf"/>
</dbReference>
<dbReference type="Gene3D" id="3.90.1170.50">
    <property type="entry name" value="Aldehyde oxidase/xanthine dehydrogenase, a/b hammerhead"/>
    <property type="match status" value="1"/>
</dbReference>
<evidence type="ECO:0000313" key="6">
    <source>
        <dbReference type="EMBL" id="MDH4573275.1"/>
    </source>
</evidence>
<dbReference type="Pfam" id="PF01315">
    <property type="entry name" value="Ald_Xan_dh_C"/>
    <property type="match status" value="1"/>
</dbReference>
<dbReference type="Proteomes" id="UP001162135">
    <property type="component" value="Unassembled WGS sequence"/>
</dbReference>
<dbReference type="PANTHER" id="PTHR11908">
    <property type="entry name" value="XANTHINE DEHYDROGENASE"/>
    <property type="match status" value="1"/>
</dbReference>